<gene>
    <name evidence="2" type="ORF">EV147_1170</name>
</gene>
<comment type="caution">
    <text evidence="2">The sequence shown here is derived from an EMBL/GenBank/DDBJ whole genome shotgun (WGS) entry which is preliminary data.</text>
</comment>
<dbReference type="Pfam" id="PF10696">
    <property type="entry name" value="DUF2501"/>
    <property type="match status" value="1"/>
</dbReference>
<dbReference type="AlphaFoldDB" id="A0A4V2FI10"/>
<dbReference type="InterPro" id="IPR019637">
    <property type="entry name" value="DUF2501"/>
</dbReference>
<dbReference type="RefSeq" id="WP_130390137.1">
    <property type="nucleotide sequence ID" value="NZ_SGXM01000001.1"/>
</dbReference>
<dbReference type="OrthoDB" id="8565817at2"/>
<feature type="chain" id="PRO_5020811171" evidence="1">
    <location>
        <begin position="22"/>
        <end position="143"/>
    </location>
</feature>
<evidence type="ECO:0000313" key="2">
    <source>
        <dbReference type="EMBL" id="RZT42149.1"/>
    </source>
</evidence>
<dbReference type="EMBL" id="SGXM01000001">
    <property type="protein sequence ID" value="RZT42149.1"/>
    <property type="molecule type" value="Genomic_DNA"/>
</dbReference>
<dbReference type="Proteomes" id="UP000291078">
    <property type="component" value="Unassembled WGS sequence"/>
</dbReference>
<keyword evidence="1" id="KW-0732">Signal</keyword>
<accession>A0A4V2FI10</accession>
<protein>
    <submittedName>
        <fullName evidence="2">Uncharacterized protein DUF2501</fullName>
    </submittedName>
</protein>
<keyword evidence="3" id="KW-1185">Reference proteome</keyword>
<proteinExistence type="predicted"/>
<sequence>MPASRFALALTMALAAATAHAQLGDLLKSAPGGTSGGSTGALGTLGSLSPSSVSAGTAGNAAGVIEYCLKKNYLSADNATSAVKDKLLGSVSGGTSDAGYGEGSRGMLSTSSGSKLDLSGGGLKAEITKQVCEKILAQGKSML</sequence>
<name>A0A4V2FI10_9BURK</name>
<evidence type="ECO:0000256" key="1">
    <source>
        <dbReference type="SAM" id="SignalP"/>
    </source>
</evidence>
<feature type="signal peptide" evidence="1">
    <location>
        <begin position="1"/>
        <end position="21"/>
    </location>
</feature>
<organism evidence="2 3">
    <name type="scientific">Cupriavidus agavae</name>
    <dbReference type="NCBI Taxonomy" id="1001822"/>
    <lineage>
        <taxon>Bacteria</taxon>
        <taxon>Pseudomonadati</taxon>
        <taxon>Pseudomonadota</taxon>
        <taxon>Betaproteobacteria</taxon>
        <taxon>Burkholderiales</taxon>
        <taxon>Burkholderiaceae</taxon>
        <taxon>Cupriavidus</taxon>
    </lineage>
</organism>
<evidence type="ECO:0000313" key="3">
    <source>
        <dbReference type="Proteomes" id="UP000291078"/>
    </source>
</evidence>
<reference evidence="2 3" key="1">
    <citation type="journal article" date="2015" name="Stand. Genomic Sci.">
        <title>Genomic Encyclopedia of Bacterial and Archaeal Type Strains, Phase III: the genomes of soil and plant-associated and newly described type strains.</title>
        <authorList>
            <person name="Whitman W.B."/>
            <person name="Woyke T."/>
            <person name="Klenk H.P."/>
            <person name="Zhou Y."/>
            <person name="Lilburn T.G."/>
            <person name="Beck B.J."/>
            <person name="De Vos P."/>
            <person name="Vandamme P."/>
            <person name="Eisen J.A."/>
            <person name="Garrity G."/>
            <person name="Hugenholtz P."/>
            <person name="Kyrpides N.C."/>
        </authorList>
    </citation>
    <scope>NUCLEOTIDE SEQUENCE [LARGE SCALE GENOMIC DNA]</scope>
    <source>
        <strain evidence="2 3">ASC-9842</strain>
    </source>
</reference>